<dbReference type="RefSeq" id="WP_084289150.1">
    <property type="nucleotide sequence ID" value="NZ_FWYB01000004.1"/>
</dbReference>
<dbReference type="STRING" id="475255.SAMN04488101_10428"/>
<dbReference type="Pfam" id="PF14322">
    <property type="entry name" value="SusD-like_3"/>
    <property type="match status" value="1"/>
</dbReference>
<gene>
    <name evidence="9" type="ORF">SAMN04488101_10428</name>
</gene>
<sequence length="564" mass="63049">MKKRIVYISTLVCALIGLAGCQKFLDKNPLDVPATTTFLTNDKEINVSLTAIYKSVNWDFGLVPYQSATDAWADLAILRANDLGEGTFDTYNAHPANLWKNAYTQIQRANTLLTGMEAAKANVPVAAYNRMQAETRVLRAWAYHFLVFMFGDVPLITKPLALEEFKTQVRAPKADIINFIYKELDEAGAVLTWAPFERGRVSRAVAMGLKARTALYNKDYDLAATAAKSVIDNAGLSLNPKFQDLFTRSGQKPNAGGEIMLEILYTDADVNSRTNLPLGNASRAAGGQSGRFPAQRLVDMFEATDGKRIDESAVYNAQKPREKRDLRLKYTVALPGDTVSMNLVTFVYDIYKNTTSFLNADGTWSVKTNADFDNAFGPAKSGVGYLWTKYTMTDENAFQSKVNFILMRYAEVLLTYAEAKIEANKIDATVKTALDLVRQRAKQPVVPIAIASDQNELRKLVRRERTVELAVEGFRWFDIRRWGIAELVMPGKVIGISKTATNLPPVPNYKTSAIHDLNSIPDYTGQIDLRYTRETRFWFPKLSLLPIPQGERDVNPGLGQNKDW</sequence>
<reference evidence="9 10" key="1">
    <citation type="submission" date="2017-04" db="EMBL/GenBank/DDBJ databases">
        <authorList>
            <person name="Afonso C.L."/>
            <person name="Miller P.J."/>
            <person name="Scott M.A."/>
            <person name="Spackman E."/>
            <person name="Goraichik I."/>
            <person name="Dimitrov K.M."/>
            <person name="Suarez D.L."/>
            <person name="Swayne D.E."/>
        </authorList>
    </citation>
    <scope>NUCLEOTIDE SEQUENCE [LARGE SCALE GENOMIC DNA]</scope>
    <source>
        <strain evidence="9 10">DSM 19625</strain>
    </source>
</reference>
<evidence type="ECO:0000313" key="9">
    <source>
        <dbReference type="EMBL" id="SMC85088.1"/>
    </source>
</evidence>
<protein>
    <submittedName>
        <fullName evidence="9">Starch-binding associating with outer membrane</fullName>
    </submittedName>
</protein>
<dbReference type="OrthoDB" id="5694214at2"/>
<dbReference type="PROSITE" id="PS51257">
    <property type="entry name" value="PROKAR_LIPOPROTEIN"/>
    <property type="match status" value="1"/>
</dbReference>
<dbReference type="GO" id="GO:0009279">
    <property type="term" value="C:cell outer membrane"/>
    <property type="evidence" value="ECO:0007669"/>
    <property type="project" value="UniProtKB-SubCell"/>
</dbReference>
<evidence type="ECO:0000256" key="4">
    <source>
        <dbReference type="ARBA" id="ARBA00023136"/>
    </source>
</evidence>
<evidence type="ECO:0000256" key="5">
    <source>
        <dbReference type="ARBA" id="ARBA00023237"/>
    </source>
</evidence>
<dbReference type="Pfam" id="PF07980">
    <property type="entry name" value="SusD_RagB"/>
    <property type="match status" value="1"/>
</dbReference>
<proteinExistence type="inferred from homology"/>
<dbReference type="InterPro" id="IPR012944">
    <property type="entry name" value="SusD_RagB_dom"/>
</dbReference>
<evidence type="ECO:0000259" key="8">
    <source>
        <dbReference type="Pfam" id="PF14322"/>
    </source>
</evidence>
<dbReference type="InterPro" id="IPR011990">
    <property type="entry name" value="TPR-like_helical_dom_sf"/>
</dbReference>
<dbReference type="SUPFAM" id="SSF48452">
    <property type="entry name" value="TPR-like"/>
    <property type="match status" value="1"/>
</dbReference>
<evidence type="ECO:0000256" key="3">
    <source>
        <dbReference type="ARBA" id="ARBA00022729"/>
    </source>
</evidence>
<evidence type="ECO:0000256" key="2">
    <source>
        <dbReference type="ARBA" id="ARBA00006275"/>
    </source>
</evidence>
<evidence type="ECO:0000313" key="10">
    <source>
        <dbReference type="Proteomes" id="UP000192678"/>
    </source>
</evidence>
<name>A0A1W2CKD4_9SPHI</name>
<organism evidence="9 10">
    <name type="scientific">Pedobacter nyackensis</name>
    <dbReference type="NCBI Taxonomy" id="475255"/>
    <lineage>
        <taxon>Bacteria</taxon>
        <taxon>Pseudomonadati</taxon>
        <taxon>Bacteroidota</taxon>
        <taxon>Sphingobacteriia</taxon>
        <taxon>Sphingobacteriales</taxon>
        <taxon>Sphingobacteriaceae</taxon>
        <taxon>Pedobacter</taxon>
    </lineage>
</organism>
<feature type="signal peptide" evidence="6">
    <location>
        <begin position="1"/>
        <end position="19"/>
    </location>
</feature>
<evidence type="ECO:0000256" key="6">
    <source>
        <dbReference type="SAM" id="SignalP"/>
    </source>
</evidence>
<accession>A0A1W2CKD4</accession>
<feature type="domain" description="RagB/SusD" evidence="7">
    <location>
        <begin position="274"/>
        <end position="564"/>
    </location>
</feature>
<dbReference type="AlphaFoldDB" id="A0A1W2CKD4"/>
<dbReference type="Proteomes" id="UP000192678">
    <property type="component" value="Unassembled WGS sequence"/>
</dbReference>
<feature type="chain" id="PRO_5013094237" evidence="6">
    <location>
        <begin position="20"/>
        <end position="564"/>
    </location>
</feature>
<dbReference type="Gene3D" id="1.25.40.390">
    <property type="match status" value="1"/>
</dbReference>
<dbReference type="InterPro" id="IPR033985">
    <property type="entry name" value="SusD-like_N"/>
</dbReference>
<keyword evidence="10" id="KW-1185">Reference proteome</keyword>
<feature type="domain" description="SusD-like N-terminal" evidence="8">
    <location>
        <begin position="23"/>
        <end position="207"/>
    </location>
</feature>
<evidence type="ECO:0000256" key="1">
    <source>
        <dbReference type="ARBA" id="ARBA00004442"/>
    </source>
</evidence>
<comment type="similarity">
    <text evidence="2">Belongs to the SusD family.</text>
</comment>
<keyword evidence="5" id="KW-0998">Cell outer membrane</keyword>
<evidence type="ECO:0000259" key="7">
    <source>
        <dbReference type="Pfam" id="PF07980"/>
    </source>
</evidence>
<keyword evidence="4" id="KW-0472">Membrane</keyword>
<keyword evidence="3 6" id="KW-0732">Signal</keyword>
<comment type="subcellular location">
    <subcellularLocation>
        <location evidence="1">Cell outer membrane</location>
    </subcellularLocation>
</comment>
<dbReference type="EMBL" id="FWYB01000004">
    <property type="protein sequence ID" value="SMC85088.1"/>
    <property type="molecule type" value="Genomic_DNA"/>
</dbReference>